<protein>
    <recommendedName>
        <fullName evidence="3">HEPN domain-containing protein</fullName>
    </recommendedName>
</protein>
<dbReference type="AlphaFoldDB" id="A0A1F6DDJ3"/>
<dbReference type="EMBL" id="MFLF01000015">
    <property type="protein sequence ID" value="OGG59488.1"/>
    <property type="molecule type" value="Genomic_DNA"/>
</dbReference>
<accession>A0A1F6DDJ3</accession>
<proteinExistence type="predicted"/>
<dbReference type="STRING" id="1798492.A3C89_04295"/>
<evidence type="ECO:0008006" key="3">
    <source>
        <dbReference type="Google" id="ProtNLM"/>
    </source>
</evidence>
<gene>
    <name evidence="1" type="ORF">A3C89_04295</name>
</gene>
<name>A0A1F6DDJ3_9BACT</name>
<sequence>MAKIVPVEINDLYTLAVSKWEDAKILLANNRYAGAVYNAGYVIELLLKRHIAKRLDWSEYPPFEIKTDGQAAKYTSEQFKNFIGHSIKDLSVLAGMYSNLMVAHKDEFNYILQWSPTMRYNSSKVTKDEAEAVLNSVKIIANYLSKK</sequence>
<evidence type="ECO:0000313" key="2">
    <source>
        <dbReference type="Proteomes" id="UP000178794"/>
    </source>
</evidence>
<dbReference type="Proteomes" id="UP000178794">
    <property type="component" value="Unassembled WGS sequence"/>
</dbReference>
<dbReference type="Gene3D" id="1.20.120.330">
    <property type="entry name" value="Nucleotidyltransferases domain 2"/>
    <property type="match status" value="1"/>
</dbReference>
<reference evidence="1 2" key="1">
    <citation type="journal article" date="2016" name="Nat. Commun.">
        <title>Thousands of microbial genomes shed light on interconnected biogeochemical processes in an aquifer system.</title>
        <authorList>
            <person name="Anantharaman K."/>
            <person name="Brown C.T."/>
            <person name="Hug L.A."/>
            <person name="Sharon I."/>
            <person name="Castelle C.J."/>
            <person name="Probst A.J."/>
            <person name="Thomas B.C."/>
            <person name="Singh A."/>
            <person name="Wilkins M.J."/>
            <person name="Karaoz U."/>
            <person name="Brodie E.L."/>
            <person name="Williams K.H."/>
            <person name="Hubbard S.S."/>
            <person name="Banfield J.F."/>
        </authorList>
    </citation>
    <scope>NUCLEOTIDE SEQUENCE [LARGE SCALE GENOMIC DNA]</scope>
</reference>
<organism evidence="1 2">
    <name type="scientific">Candidatus Kaiserbacteria bacterium RIFCSPHIGHO2_02_FULL_50_50</name>
    <dbReference type="NCBI Taxonomy" id="1798492"/>
    <lineage>
        <taxon>Bacteria</taxon>
        <taxon>Candidatus Kaiseribacteriota</taxon>
    </lineage>
</organism>
<comment type="caution">
    <text evidence="1">The sequence shown here is derived from an EMBL/GenBank/DDBJ whole genome shotgun (WGS) entry which is preliminary data.</text>
</comment>
<evidence type="ECO:0000313" key="1">
    <source>
        <dbReference type="EMBL" id="OGG59488.1"/>
    </source>
</evidence>